<evidence type="ECO:0000313" key="2">
    <source>
        <dbReference type="EMBL" id="MED6270224.1"/>
    </source>
</evidence>
<gene>
    <name evidence="2" type="ORF">CHARACLAT_007918</name>
</gene>
<evidence type="ECO:0000313" key="3">
    <source>
        <dbReference type="Proteomes" id="UP001352852"/>
    </source>
</evidence>
<keyword evidence="1" id="KW-0472">Membrane</keyword>
<dbReference type="EMBL" id="JAHUTJ010016842">
    <property type="protein sequence ID" value="MED6270224.1"/>
    <property type="molecule type" value="Genomic_DNA"/>
</dbReference>
<protein>
    <recommendedName>
        <fullName evidence="4">Secreted protein</fullName>
    </recommendedName>
</protein>
<organism evidence="2 3">
    <name type="scientific">Characodon lateralis</name>
    <dbReference type="NCBI Taxonomy" id="208331"/>
    <lineage>
        <taxon>Eukaryota</taxon>
        <taxon>Metazoa</taxon>
        <taxon>Chordata</taxon>
        <taxon>Craniata</taxon>
        <taxon>Vertebrata</taxon>
        <taxon>Euteleostomi</taxon>
        <taxon>Actinopterygii</taxon>
        <taxon>Neopterygii</taxon>
        <taxon>Teleostei</taxon>
        <taxon>Neoteleostei</taxon>
        <taxon>Acanthomorphata</taxon>
        <taxon>Ovalentaria</taxon>
        <taxon>Atherinomorphae</taxon>
        <taxon>Cyprinodontiformes</taxon>
        <taxon>Goodeidae</taxon>
        <taxon>Characodon</taxon>
    </lineage>
</organism>
<reference evidence="2 3" key="1">
    <citation type="submission" date="2021-06" db="EMBL/GenBank/DDBJ databases">
        <authorList>
            <person name="Palmer J.M."/>
        </authorList>
    </citation>
    <scope>NUCLEOTIDE SEQUENCE [LARGE SCALE GENOMIC DNA]</scope>
    <source>
        <strain evidence="2 3">CL_MEX2019</strain>
        <tissue evidence="2">Muscle</tissue>
    </source>
</reference>
<keyword evidence="1" id="KW-1133">Transmembrane helix</keyword>
<dbReference type="Proteomes" id="UP001352852">
    <property type="component" value="Unassembled WGS sequence"/>
</dbReference>
<proteinExistence type="predicted"/>
<evidence type="ECO:0008006" key="4">
    <source>
        <dbReference type="Google" id="ProtNLM"/>
    </source>
</evidence>
<name>A0ABU7D7V6_9TELE</name>
<evidence type="ECO:0000256" key="1">
    <source>
        <dbReference type="SAM" id="Phobius"/>
    </source>
</evidence>
<comment type="caution">
    <text evidence="2">The sequence shown here is derived from an EMBL/GenBank/DDBJ whole genome shotgun (WGS) entry which is preliminary data.</text>
</comment>
<accession>A0ABU7D7V6</accession>
<keyword evidence="3" id="KW-1185">Reference proteome</keyword>
<keyword evidence="1" id="KW-0812">Transmembrane</keyword>
<feature type="transmembrane region" description="Helical" evidence="1">
    <location>
        <begin position="12"/>
        <end position="35"/>
    </location>
</feature>
<sequence>MVSEVSPGCTWFIILLQTSTTNLVLISVMFLLVVGGKAGGLFRCRFEDVTQSLLLFDLRFRKTENPQMVNSNNQKKKTIRMFEPTIISAVGSQEVSAFISQL</sequence>